<evidence type="ECO:0000313" key="2">
    <source>
        <dbReference type="EMBL" id="KAF8715069.1"/>
    </source>
</evidence>
<dbReference type="Proteomes" id="UP000636709">
    <property type="component" value="Unassembled WGS sequence"/>
</dbReference>
<evidence type="ECO:0000259" key="1">
    <source>
        <dbReference type="Pfam" id="PF24523"/>
    </source>
</evidence>
<dbReference type="Pfam" id="PF24523">
    <property type="entry name" value="DUF7595"/>
    <property type="match status" value="1"/>
</dbReference>
<dbReference type="AlphaFoldDB" id="A0A835BUH9"/>
<reference evidence="2" key="1">
    <citation type="submission" date="2020-07" db="EMBL/GenBank/DDBJ databases">
        <title>Genome sequence and genetic diversity analysis of an under-domesticated orphan crop, white fonio (Digitaria exilis).</title>
        <authorList>
            <person name="Bennetzen J.L."/>
            <person name="Chen S."/>
            <person name="Ma X."/>
            <person name="Wang X."/>
            <person name="Yssel A.E.J."/>
            <person name="Chaluvadi S.R."/>
            <person name="Johnson M."/>
            <person name="Gangashetty P."/>
            <person name="Hamidou F."/>
            <person name="Sanogo M.D."/>
            <person name="Zwaenepoel A."/>
            <person name="Wallace J."/>
            <person name="Van De Peer Y."/>
            <person name="Van Deynze A."/>
        </authorList>
    </citation>
    <scope>NUCLEOTIDE SEQUENCE</scope>
    <source>
        <tissue evidence="2">Leaves</tissue>
    </source>
</reference>
<dbReference type="InterPro" id="IPR056016">
    <property type="entry name" value="DUF7595"/>
</dbReference>
<evidence type="ECO:0000313" key="3">
    <source>
        <dbReference type="Proteomes" id="UP000636709"/>
    </source>
</evidence>
<feature type="domain" description="DUF7595" evidence="1">
    <location>
        <begin position="10"/>
        <end position="254"/>
    </location>
</feature>
<protein>
    <recommendedName>
        <fullName evidence="1">DUF7595 domain-containing protein</fullName>
    </recommendedName>
</protein>
<dbReference type="PANTHER" id="PTHR35828:SF16">
    <property type="entry name" value="F-BOX DOMAIN-CONTAINING PROTEIN"/>
    <property type="match status" value="1"/>
</dbReference>
<dbReference type="PANTHER" id="PTHR35828">
    <property type="entry name" value="OS08G0203800 PROTEIN-RELATED"/>
    <property type="match status" value="1"/>
</dbReference>
<proteinExistence type="predicted"/>
<organism evidence="2 3">
    <name type="scientific">Digitaria exilis</name>
    <dbReference type="NCBI Taxonomy" id="1010633"/>
    <lineage>
        <taxon>Eukaryota</taxon>
        <taxon>Viridiplantae</taxon>
        <taxon>Streptophyta</taxon>
        <taxon>Embryophyta</taxon>
        <taxon>Tracheophyta</taxon>
        <taxon>Spermatophyta</taxon>
        <taxon>Magnoliopsida</taxon>
        <taxon>Liliopsida</taxon>
        <taxon>Poales</taxon>
        <taxon>Poaceae</taxon>
        <taxon>PACMAD clade</taxon>
        <taxon>Panicoideae</taxon>
        <taxon>Panicodae</taxon>
        <taxon>Paniceae</taxon>
        <taxon>Anthephorinae</taxon>
        <taxon>Digitaria</taxon>
    </lineage>
</organism>
<name>A0A835BUH9_9POAL</name>
<comment type="caution">
    <text evidence="2">The sequence shown here is derived from an EMBL/GenBank/DDBJ whole genome shotgun (WGS) entry which is preliminary data.</text>
</comment>
<dbReference type="OrthoDB" id="603189at2759"/>
<sequence length="318" mass="35455">MPRTAGGDVDDHLLALYNTPVSCRDGLLLLRKGSSDSEVYDPLCLYNAMTGDKTLLPAASFKPDSYVLVTGYDLSPSSGARVVAVRSEYTAADHTVAIRHQQLSLTSGATTVCDWGPVKRSPEFKSNLWTNVSPGNEVICDGAIHWLGFWSLDFYKWFGEHLTADELQAYTLAVDVLTGRTWATKLPDQCRFGYSLDTLALATSADGRLSVVMDCRRFAGVGDDYIQVWTLVGEDKWVLERTIAVEAHDRWMQHWKSEIVFCPRSGCVLVVQVNGDDIVIELDTGSSRRIPSGGRDGGRRYPHEVDWSTYYLSRMKHF</sequence>
<accession>A0A835BUH9</accession>
<keyword evidence="3" id="KW-1185">Reference proteome</keyword>
<gene>
    <name evidence="2" type="ORF">HU200_027616</name>
</gene>
<dbReference type="EMBL" id="JACEFO010001734">
    <property type="protein sequence ID" value="KAF8715069.1"/>
    <property type="molecule type" value="Genomic_DNA"/>
</dbReference>